<protein>
    <recommendedName>
        <fullName evidence="3">GAF domain-containing protein</fullName>
    </recommendedName>
</protein>
<evidence type="ECO:0000313" key="2">
    <source>
        <dbReference type="Proteomes" id="UP001258315"/>
    </source>
</evidence>
<keyword evidence="2" id="KW-1185">Reference proteome</keyword>
<reference evidence="2" key="1">
    <citation type="submission" date="2023-07" db="EMBL/GenBank/DDBJ databases">
        <title>Functional and genomic diversity of the sorghum phyllosphere microbiome.</title>
        <authorList>
            <person name="Shade A."/>
        </authorList>
    </citation>
    <scope>NUCLEOTIDE SEQUENCE [LARGE SCALE GENOMIC DNA]</scope>
    <source>
        <strain evidence="2">SORGH_AS_0422</strain>
    </source>
</reference>
<dbReference type="RefSeq" id="WP_311952253.1">
    <property type="nucleotide sequence ID" value="NZ_JAVLVU010000001.1"/>
</dbReference>
<evidence type="ECO:0000313" key="1">
    <source>
        <dbReference type="EMBL" id="MDT3404686.1"/>
    </source>
</evidence>
<dbReference type="Proteomes" id="UP001258315">
    <property type="component" value="Unassembled WGS sequence"/>
</dbReference>
<organism evidence="1 2">
    <name type="scientific">Mucilaginibacter terrae</name>
    <dbReference type="NCBI Taxonomy" id="1955052"/>
    <lineage>
        <taxon>Bacteria</taxon>
        <taxon>Pseudomonadati</taxon>
        <taxon>Bacteroidota</taxon>
        <taxon>Sphingobacteriia</taxon>
        <taxon>Sphingobacteriales</taxon>
        <taxon>Sphingobacteriaceae</taxon>
        <taxon>Mucilaginibacter</taxon>
    </lineage>
</organism>
<dbReference type="EMBL" id="JAVLVU010000001">
    <property type="protein sequence ID" value="MDT3404686.1"/>
    <property type="molecule type" value="Genomic_DNA"/>
</dbReference>
<dbReference type="SUPFAM" id="SSF55781">
    <property type="entry name" value="GAF domain-like"/>
    <property type="match status" value="1"/>
</dbReference>
<proteinExistence type="predicted"/>
<gene>
    <name evidence="1" type="ORF">QE417_003758</name>
</gene>
<sequence length="781" mass="90793">MHTEAFHINKHLAGNYPVDSVLSFNPFVNHLERHLQTADAIKGKFYSFALEHFKSDANTGQTANETSHDPYALELIYSALSPVLQSEDDCFWALSTPVPNEILFCTDAFFNLITSRDIKEAASSIITDDKEFKRQQLEYVYRLILKRLYHFATVLSSNVYYTYTNPATGLLRYYHIHINTNFIDIEVKGQLPDLDFETIENYLQNEDGGIDVLAEILPLSLFKFEGFSVITLEDVTSRRAIEDIRDAISNAETDQKELYKQVINSLKILTENKEVRFGLLPFLKLNGEPLFDESSCSESVLMQSAKRYGVAEEAYIALVTRYEKEPKARFFSSITEAHQEKYFILKVLRESGIKSYAVIPVFHNKHIAGIMEVYSEKELVFYENLLSRLEFALPLIAQLLQNTIDRFTDCINDVIKERYTSIQSAVQWKFNEVAWEQIKNPQKRRKKGYHNDITFKDVYPLYGAIDIRNSTIERNLALQQDMRRVTKLLLKIFLTLDEQYPNERWQPLIDKTNSWLHKLQNPINTSEEVLINEFLEDEAGKVLEEFKGLNPESGEVMDTYLEMISQDNDGPAFTQRNRLENAMQSINHCINSYFERAQHELQKIYPNYFEKFRTDGVEYDIYVGQSIFPKKAFSADCLKKLRLWQLTSMVDIARQTHKLLDHLPADLQTTQLIFIHSMAIDICFRNDERRFDVEGAYNIRYEVIKKRIDKVMLLDGSERLTQPGKIAIVYFTDEEAQEQLGYIKQIQKQKMLLPEVEDLKLEELQGVVGLRALRVSIDFGE</sequence>
<evidence type="ECO:0008006" key="3">
    <source>
        <dbReference type="Google" id="ProtNLM"/>
    </source>
</evidence>
<name>A0ABU3GY32_9SPHI</name>
<comment type="caution">
    <text evidence="1">The sequence shown here is derived from an EMBL/GenBank/DDBJ whole genome shotgun (WGS) entry which is preliminary data.</text>
</comment>
<accession>A0ABU3GY32</accession>